<dbReference type="InterPro" id="IPR036477">
    <property type="entry name" value="Formyl_transf_N_sf"/>
</dbReference>
<keyword evidence="2 6" id="KW-0808">Transferase</keyword>
<evidence type="ECO:0000256" key="3">
    <source>
        <dbReference type="ARBA" id="ARBA00022755"/>
    </source>
</evidence>
<sequence>MKRVAFLFSGRGSLLKTVEECLNTLSIDSQLSLVITNNSELDLNQLPIPKGCDAYCIDHKNFSNRQGHEEEISALIDKYNIDLIVLGGYRRIFSSDFINKYGDKTINTHPSLLPAFVGDKAQLKAIQKGVRITGATVHFINNEVDQGPIITQAAVEVKPHYSEYDLKEAIINVEKRALARAIKLYIEDKLRIENNVVYINSEFEHELFV</sequence>
<dbReference type="PANTHER" id="PTHR43369">
    <property type="entry name" value="PHOSPHORIBOSYLGLYCINAMIDE FORMYLTRANSFERASE"/>
    <property type="match status" value="1"/>
</dbReference>
<gene>
    <name evidence="6" type="ORF">BW425_26695</name>
</gene>
<evidence type="ECO:0000313" key="7">
    <source>
        <dbReference type="Proteomes" id="UP000195321"/>
    </source>
</evidence>
<reference evidence="6 7" key="1">
    <citation type="submission" date="2017-02" db="EMBL/GenBank/DDBJ databases">
        <title>Bacillus pseudomycoides isolate FSL K6-0042.</title>
        <authorList>
            <person name="Kovac J."/>
        </authorList>
    </citation>
    <scope>NUCLEOTIDE SEQUENCE [LARGE SCALE GENOMIC DNA]</scope>
    <source>
        <strain evidence="6 7">FSL K6-0042</strain>
    </source>
</reference>
<dbReference type="GO" id="GO:0004644">
    <property type="term" value="F:phosphoribosylglycinamide formyltransferase activity"/>
    <property type="evidence" value="ECO:0007669"/>
    <property type="project" value="UniProtKB-UniRule"/>
</dbReference>
<evidence type="ECO:0000313" key="6">
    <source>
        <dbReference type="EMBL" id="OUM45915.1"/>
    </source>
</evidence>
<dbReference type="AlphaFoldDB" id="A0A1Y3M664"/>
<evidence type="ECO:0000256" key="2">
    <source>
        <dbReference type="ARBA" id="ARBA00022679"/>
    </source>
</evidence>
<dbReference type="GO" id="GO:0006189">
    <property type="term" value="P:'de novo' IMP biosynthetic process"/>
    <property type="evidence" value="ECO:0007669"/>
    <property type="project" value="InterPro"/>
</dbReference>
<dbReference type="EMBL" id="MWPX01000076">
    <property type="protein sequence ID" value="OUM45915.1"/>
    <property type="molecule type" value="Genomic_DNA"/>
</dbReference>
<comment type="caution">
    <text evidence="6">The sequence shown here is derived from an EMBL/GenBank/DDBJ whole genome shotgun (WGS) entry which is preliminary data.</text>
</comment>
<evidence type="ECO:0000256" key="4">
    <source>
        <dbReference type="NCBIfam" id="TIGR00639"/>
    </source>
</evidence>
<dbReference type="SUPFAM" id="SSF53328">
    <property type="entry name" value="Formyltransferase"/>
    <property type="match status" value="1"/>
</dbReference>
<dbReference type="NCBIfam" id="TIGR00639">
    <property type="entry name" value="PurN"/>
    <property type="match status" value="1"/>
</dbReference>
<feature type="domain" description="Formyl transferase N-terminal" evidence="5">
    <location>
        <begin position="2"/>
        <end position="182"/>
    </location>
</feature>
<dbReference type="Gene3D" id="3.40.50.170">
    <property type="entry name" value="Formyl transferase, N-terminal domain"/>
    <property type="match status" value="1"/>
</dbReference>
<dbReference type="Proteomes" id="UP000195321">
    <property type="component" value="Unassembled WGS sequence"/>
</dbReference>
<dbReference type="EC" id="2.1.2.2" evidence="4"/>
<evidence type="ECO:0000256" key="1">
    <source>
        <dbReference type="ARBA" id="ARBA00005054"/>
    </source>
</evidence>
<dbReference type="PANTHER" id="PTHR43369:SF2">
    <property type="entry name" value="PHOSPHORIBOSYLGLYCINAMIDE FORMYLTRANSFERASE"/>
    <property type="match status" value="1"/>
</dbReference>
<organism evidence="6 7">
    <name type="scientific">Bacillus pseudomycoides</name>
    <dbReference type="NCBI Taxonomy" id="64104"/>
    <lineage>
        <taxon>Bacteria</taxon>
        <taxon>Bacillati</taxon>
        <taxon>Bacillota</taxon>
        <taxon>Bacilli</taxon>
        <taxon>Bacillales</taxon>
        <taxon>Bacillaceae</taxon>
        <taxon>Bacillus</taxon>
        <taxon>Bacillus cereus group</taxon>
    </lineage>
</organism>
<name>A0A1Y3M664_9BACI</name>
<protein>
    <recommendedName>
        <fullName evidence="4">Phosphoribosylglycinamide formyltransferase</fullName>
        <ecNumber evidence="4">2.1.2.2</ecNumber>
    </recommendedName>
</protein>
<dbReference type="RefSeq" id="WP_088094687.1">
    <property type="nucleotide sequence ID" value="NZ_JBEUTC010000226.1"/>
</dbReference>
<dbReference type="InterPro" id="IPR002376">
    <property type="entry name" value="Formyl_transf_N"/>
</dbReference>
<dbReference type="Pfam" id="PF00551">
    <property type="entry name" value="Formyl_trans_N"/>
    <property type="match status" value="1"/>
</dbReference>
<keyword evidence="3" id="KW-0658">Purine biosynthesis</keyword>
<dbReference type="InterPro" id="IPR004607">
    <property type="entry name" value="GART"/>
</dbReference>
<dbReference type="GO" id="GO:0005829">
    <property type="term" value="C:cytosol"/>
    <property type="evidence" value="ECO:0007669"/>
    <property type="project" value="TreeGrafter"/>
</dbReference>
<evidence type="ECO:0000259" key="5">
    <source>
        <dbReference type="Pfam" id="PF00551"/>
    </source>
</evidence>
<proteinExistence type="predicted"/>
<accession>A0A1Y3M664</accession>
<comment type="pathway">
    <text evidence="1">Purine metabolism; IMP biosynthesis via de novo pathway; N(2)-formyl-N(1)-(5-phospho-D-ribosyl)glycinamide from N(1)-(5-phospho-D-ribosyl)glycinamide (10-formyl THF route): step 1/1.</text>
</comment>